<sequence length="382" mass="40225">MNDTAKGSSDADGQGQNDRGFSVEGCPSGVPLASGELNPRKRLLSAEDARCCSRPTPEGAGSISISEEAEEKSALCQQCQRKVSELKEQVRVLADQNSLKDPGYTSFLFDQLQTSGSHDAGPGSCQVCSTPLQQLRQEALHTLHAPVLTLTSAPSFLPQPARFTVSSTPKQMSRSQGNSSSNNPPSLVPVGERHRVQGAGSKASVQVTVAGAQLTGSLSSVTIQAQQYLEGMWSISRVNNFLPQPKPVAGLTDGAGADVLSSEGRIAALTTSTTTSAALTPCRLRSAGHTGIPAPSVSSSPHNSSAATSFFIRPRRAFSRHSRVGVREESVPAGRCAGTRLSTLHRVTGVNCDGGRTNSKEVLLLTRMNCCTLGDMHHHQAK</sequence>
<feature type="compositionally biased region" description="Polar residues" evidence="2">
    <location>
        <begin position="164"/>
        <end position="177"/>
    </location>
</feature>
<organism evidence="4 5">
    <name type="scientific">Mugilogobius chulae</name>
    <name type="common">yellowstripe goby</name>
    <dbReference type="NCBI Taxonomy" id="88201"/>
    <lineage>
        <taxon>Eukaryota</taxon>
        <taxon>Metazoa</taxon>
        <taxon>Chordata</taxon>
        <taxon>Craniata</taxon>
        <taxon>Vertebrata</taxon>
        <taxon>Euteleostomi</taxon>
        <taxon>Actinopterygii</taxon>
        <taxon>Neopterygii</taxon>
        <taxon>Teleostei</taxon>
        <taxon>Neoteleostei</taxon>
        <taxon>Acanthomorphata</taxon>
        <taxon>Gobiaria</taxon>
        <taxon>Gobiiformes</taxon>
        <taxon>Gobioidei</taxon>
        <taxon>Gobiidae</taxon>
        <taxon>Gobionellinae</taxon>
        <taxon>Mugilogobius</taxon>
    </lineage>
</organism>
<dbReference type="Pfam" id="PF23081">
    <property type="entry name" value="HTH_KIF26A_B_1st"/>
    <property type="match status" value="1"/>
</dbReference>
<dbReference type="GO" id="GO:0007018">
    <property type="term" value="P:microtubule-based movement"/>
    <property type="evidence" value="ECO:0007669"/>
    <property type="project" value="InterPro"/>
</dbReference>
<proteinExistence type="predicted"/>
<accession>A0AAW0P029</accession>
<dbReference type="Proteomes" id="UP001460270">
    <property type="component" value="Unassembled WGS sequence"/>
</dbReference>
<dbReference type="EMBL" id="JBBPFD010000012">
    <property type="protein sequence ID" value="KAK7904729.1"/>
    <property type="molecule type" value="Genomic_DNA"/>
</dbReference>
<feature type="region of interest" description="Disordered" evidence="2">
    <location>
        <begin position="1"/>
        <end position="39"/>
    </location>
</feature>
<evidence type="ECO:0000256" key="2">
    <source>
        <dbReference type="SAM" id="MobiDB-lite"/>
    </source>
</evidence>
<dbReference type="GO" id="GO:0003777">
    <property type="term" value="F:microtubule motor activity"/>
    <property type="evidence" value="ECO:0007669"/>
    <property type="project" value="InterPro"/>
</dbReference>
<evidence type="ECO:0000313" key="5">
    <source>
        <dbReference type="Proteomes" id="UP001460270"/>
    </source>
</evidence>
<keyword evidence="1" id="KW-0175">Coiled coil</keyword>
<name>A0AAW0P029_9GOBI</name>
<gene>
    <name evidence="4" type="ORF">WMY93_017336</name>
</gene>
<evidence type="ECO:0000259" key="3">
    <source>
        <dbReference type="Pfam" id="PF23081"/>
    </source>
</evidence>
<evidence type="ECO:0000256" key="1">
    <source>
        <dbReference type="SAM" id="Coils"/>
    </source>
</evidence>
<dbReference type="InterPro" id="IPR027640">
    <property type="entry name" value="Kinesin-like_fam"/>
</dbReference>
<feature type="domain" description="Kinesin-like protein KIF26A/B helical" evidence="3">
    <location>
        <begin position="75"/>
        <end position="149"/>
    </location>
</feature>
<comment type="caution">
    <text evidence="4">The sequence shown here is derived from an EMBL/GenBank/DDBJ whole genome shotgun (WGS) entry which is preliminary data.</text>
</comment>
<evidence type="ECO:0000313" key="4">
    <source>
        <dbReference type="EMBL" id="KAK7904729.1"/>
    </source>
</evidence>
<dbReference type="PANTHER" id="PTHR21608:SF6">
    <property type="entry name" value="KINESIN-LIKE PROTEIN KIF26A"/>
    <property type="match status" value="1"/>
</dbReference>
<dbReference type="InterPro" id="IPR057090">
    <property type="entry name" value="HTH_KIF26A_B_1st"/>
</dbReference>
<keyword evidence="5" id="KW-1185">Reference proteome</keyword>
<feature type="region of interest" description="Disordered" evidence="2">
    <location>
        <begin position="159"/>
        <end position="201"/>
    </location>
</feature>
<dbReference type="PANTHER" id="PTHR21608">
    <property type="entry name" value="KINESIN-LIKE PROTEIN CG14535"/>
    <property type="match status" value="1"/>
</dbReference>
<reference evidence="5" key="1">
    <citation type="submission" date="2024-04" db="EMBL/GenBank/DDBJ databases">
        <title>Salinicola lusitanus LLJ914,a marine bacterium isolated from the Okinawa Trough.</title>
        <authorList>
            <person name="Li J."/>
        </authorList>
    </citation>
    <scope>NUCLEOTIDE SEQUENCE [LARGE SCALE GENOMIC DNA]</scope>
</reference>
<protein>
    <recommendedName>
        <fullName evidence="3">Kinesin-like protein KIF26A/B helical domain-containing protein</fullName>
    </recommendedName>
</protein>
<feature type="coiled-coil region" evidence="1">
    <location>
        <begin position="69"/>
        <end position="96"/>
    </location>
</feature>
<dbReference type="AlphaFoldDB" id="A0AAW0P029"/>